<feature type="transmembrane region" description="Helical" evidence="1">
    <location>
        <begin position="17"/>
        <end position="38"/>
    </location>
</feature>
<dbReference type="AlphaFoldDB" id="A0A897NMC2"/>
<keyword evidence="1" id="KW-1133">Transmembrane helix</keyword>
<keyword evidence="3" id="KW-1185">Reference proteome</keyword>
<keyword evidence="1" id="KW-0812">Transmembrane</keyword>
<feature type="transmembrane region" description="Helical" evidence="1">
    <location>
        <begin position="91"/>
        <end position="113"/>
    </location>
</feature>
<dbReference type="GeneID" id="68856661"/>
<dbReference type="Proteomes" id="UP000663292">
    <property type="component" value="Chromosome"/>
</dbReference>
<feature type="transmembrane region" description="Helical" evidence="1">
    <location>
        <begin position="58"/>
        <end position="79"/>
    </location>
</feature>
<dbReference type="RefSeq" id="WP_229121546.1">
    <property type="nucleotide sequence ID" value="NZ_CP064791.1"/>
</dbReference>
<dbReference type="EMBL" id="CP064791">
    <property type="protein sequence ID" value="QSG13584.1"/>
    <property type="molecule type" value="Genomic_DNA"/>
</dbReference>
<evidence type="ECO:0000313" key="2">
    <source>
        <dbReference type="EMBL" id="QSG13584.1"/>
    </source>
</evidence>
<evidence type="ECO:0000313" key="3">
    <source>
        <dbReference type="Proteomes" id="UP000663292"/>
    </source>
</evidence>
<organism evidence="2 3">
    <name type="scientific">Halapricum desulfuricans</name>
    <dbReference type="NCBI Taxonomy" id="2841257"/>
    <lineage>
        <taxon>Archaea</taxon>
        <taxon>Methanobacteriati</taxon>
        <taxon>Methanobacteriota</taxon>
        <taxon>Stenosarchaea group</taxon>
        <taxon>Halobacteria</taxon>
        <taxon>Halobacteriales</taxon>
        <taxon>Haloarculaceae</taxon>
        <taxon>Halapricum</taxon>
    </lineage>
</organism>
<proteinExistence type="predicted"/>
<keyword evidence="1" id="KW-0472">Membrane</keyword>
<feature type="transmembrane region" description="Helical" evidence="1">
    <location>
        <begin position="156"/>
        <end position="176"/>
    </location>
</feature>
<protein>
    <submittedName>
        <fullName evidence="2">Putative membrane protein, a component ofa putative membrane remodelling system</fullName>
    </submittedName>
</protein>
<dbReference type="Pfam" id="PF01944">
    <property type="entry name" value="SpoIIM"/>
    <property type="match status" value="1"/>
</dbReference>
<sequence length="196" mass="20201">MFPLSPRRSLANNAKPLVLSIGTTTLGAITGVALVLTGTAKGGPETASIQQTTQQLQLGHLLVTNTSVLTVLALGGLLIGIPTLIVLFQNGLVIGLLAGTAAGTGELGTFFALTLPHAVFELPAFWMAGCVGLKVPVGLGAYLLKRRDTPLCQRDIVQMAVLLIVAFSLVVIAAAVESQITAQIARLRAQGAVLSI</sequence>
<name>A0A897NMC2_9EURY</name>
<dbReference type="PANTHER" id="PTHR35337">
    <property type="entry name" value="SLR1478 PROTEIN"/>
    <property type="match status" value="1"/>
</dbReference>
<feature type="transmembrane region" description="Helical" evidence="1">
    <location>
        <begin position="125"/>
        <end position="144"/>
    </location>
</feature>
<dbReference type="InterPro" id="IPR002798">
    <property type="entry name" value="SpoIIM-like"/>
</dbReference>
<reference evidence="2 3" key="1">
    <citation type="submission" date="2020-11" db="EMBL/GenBank/DDBJ databases">
        <title>Carbohydrate-dependent, anaerobic sulfur respiration: A novel catabolism in halophilic archaea.</title>
        <authorList>
            <person name="Sorokin D.Y."/>
            <person name="Messina E."/>
            <person name="Smedile F."/>
            <person name="La Cono V."/>
            <person name="Hallsworth J.E."/>
            <person name="Yakimov M.M."/>
        </authorList>
    </citation>
    <scope>NUCLEOTIDE SEQUENCE [LARGE SCALE GENOMIC DNA]</scope>
    <source>
        <strain evidence="2 3">HSR-Est</strain>
    </source>
</reference>
<evidence type="ECO:0000256" key="1">
    <source>
        <dbReference type="SAM" id="Phobius"/>
    </source>
</evidence>
<accession>A0A897NMC2</accession>
<gene>
    <name evidence="2" type="primary">spoIIM2</name>
    <name evidence="2" type="ORF">HSEST_0021</name>
</gene>
<dbReference type="PANTHER" id="PTHR35337:SF1">
    <property type="entry name" value="SLR1478 PROTEIN"/>
    <property type="match status" value="1"/>
</dbReference>